<dbReference type="InterPro" id="IPR011701">
    <property type="entry name" value="MFS"/>
</dbReference>
<keyword evidence="3 6" id="KW-1133">Transmembrane helix</keyword>
<dbReference type="InterPro" id="IPR036259">
    <property type="entry name" value="MFS_trans_sf"/>
</dbReference>
<keyword evidence="8" id="KW-1185">Reference proteome</keyword>
<evidence type="ECO:0000256" key="1">
    <source>
        <dbReference type="ARBA" id="ARBA00004141"/>
    </source>
</evidence>
<protein>
    <recommendedName>
        <fullName evidence="9">Major facilitator superfamily (MFS) profile domain-containing protein</fullName>
    </recommendedName>
</protein>
<feature type="transmembrane region" description="Helical" evidence="6">
    <location>
        <begin position="142"/>
        <end position="165"/>
    </location>
</feature>
<evidence type="ECO:0008006" key="9">
    <source>
        <dbReference type="Google" id="ProtNLM"/>
    </source>
</evidence>
<feature type="transmembrane region" description="Helical" evidence="6">
    <location>
        <begin position="433"/>
        <end position="453"/>
    </location>
</feature>
<comment type="caution">
    <text evidence="7">The sequence shown here is derived from an EMBL/GenBank/DDBJ whole genome shotgun (WGS) entry which is preliminary data.</text>
</comment>
<dbReference type="Pfam" id="PF07690">
    <property type="entry name" value="MFS_1"/>
    <property type="match status" value="1"/>
</dbReference>
<evidence type="ECO:0000256" key="3">
    <source>
        <dbReference type="ARBA" id="ARBA00022989"/>
    </source>
</evidence>
<dbReference type="GO" id="GO:0022857">
    <property type="term" value="F:transmembrane transporter activity"/>
    <property type="evidence" value="ECO:0007669"/>
    <property type="project" value="InterPro"/>
</dbReference>
<feature type="transmembrane region" description="Helical" evidence="6">
    <location>
        <begin position="114"/>
        <end position="136"/>
    </location>
</feature>
<feature type="transmembrane region" description="Helical" evidence="6">
    <location>
        <begin position="305"/>
        <end position="325"/>
    </location>
</feature>
<evidence type="ECO:0000256" key="2">
    <source>
        <dbReference type="ARBA" id="ARBA00022692"/>
    </source>
</evidence>
<feature type="transmembrane region" description="Helical" evidence="6">
    <location>
        <begin position="85"/>
        <end position="107"/>
    </location>
</feature>
<evidence type="ECO:0000313" key="7">
    <source>
        <dbReference type="EMBL" id="KAL1523599.1"/>
    </source>
</evidence>
<proteinExistence type="predicted"/>
<dbReference type="Proteomes" id="UP001515480">
    <property type="component" value="Unassembled WGS sequence"/>
</dbReference>
<dbReference type="InterPro" id="IPR049680">
    <property type="entry name" value="FLVCR1-2_SLC49-like"/>
</dbReference>
<dbReference type="PANTHER" id="PTHR10924">
    <property type="entry name" value="MAJOR FACILITATOR SUPERFAMILY PROTEIN-RELATED"/>
    <property type="match status" value="1"/>
</dbReference>
<keyword evidence="2 6" id="KW-0812">Transmembrane</keyword>
<gene>
    <name evidence="7" type="ORF">AB1Y20_018535</name>
</gene>
<name>A0AB34JSM4_PRYPA</name>
<dbReference type="AlphaFoldDB" id="A0AB34JSM4"/>
<organism evidence="7 8">
    <name type="scientific">Prymnesium parvum</name>
    <name type="common">Toxic golden alga</name>
    <dbReference type="NCBI Taxonomy" id="97485"/>
    <lineage>
        <taxon>Eukaryota</taxon>
        <taxon>Haptista</taxon>
        <taxon>Haptophyta</taxon>
        <taxon>Prymnesiophyceae</taxon>
        <taxon>Prymnesiales</taxon>
        <taxon>Prymnesiaceae</taxon>
        <taxon>Prymnesium</taxon>
    </lineage>
</organism>
<dbReference type="SUPFAM" id="SSF103473">
    <property type="entry name" value="MFS general substrate transporter"/>
    <property type="match status" value="1"/>
</dbReference>
<feature type="transmembrane region" description="Helical" evidence="6">
    <location>
        <begin position="337"/>
        <end position="355"/>
    </location>
</feature>
<evidence type="ECO:0000256" key="5">
    <source>
        <dbReference type="SAM" id="MobiDB-lite"/>
    </source>
</evidence>
<keyword evidence="4 6" id="KW-0472">Membrane</keyword>
<evidence type="ECO:0000256" key="4">
    <source>
        <dbReference type="ARBA" id="ARBA00023136"/>
    </source>
</evidence>
<comment type="subcellular location">
    <subcellularLocation>
        <location evidence="1">Membrane</location>
        <topology evidence="1">Multi-pass membrane protein</topology>
    </subcellularLocation>
</comment>
<feature type="transmembrane region" description="Helical" evidence="6">
    <location>
        <begin position="177"/>
        <end position="197"/>
    </location>
</feature>
<dbReference type="PANTHER" id="PTHR10924:SF27">
    <property type="entry name" value="SOLUTE CARRIER FAMILY 49 MEMBER 4"/>
    <property type="match status" value="1"/>
</dbReference>
<feature type="transmembrane region" description="Helical" evidence="6">
    <location>
        <begin position="267"/>
        <end position="285"/>
    </location>
</feature>
<dbReference type="GO" id="GO:0016020">
    <property type="term" value="C:membrane"/>
    <property type="evidence" value="ECO:0007669"/>
    <property type="project" value="UniProtKB-SubCell"/>
</dbReference>
<feature type="transmembrane region" description="Helical" evidence="6">
    <location>
        <begin position="217"/>
        <end position="235"/>
    </location>
</feature>
<sequence>MPCLAQPLLTHECGGASEHPPPSTPPRSPSPPPPPSSPSFQVTPQRWYCLAVVTAIAALQGGFWGNFGPISAVVQPLFGWDDAQLALLATWGPVCYVLAVAPTAWLLDARGIRHAAVAGAALIFAGSALRCVHVAGDAAGSALMHAAQMLNGLAGPVAMSTGPALSASWFAPRERTAATAVVGVSNYGGGALTFILGPLLVPQAASLAQSAINLRSYMLYEAAISLVLLVAALAMPHTPSFSPAPSAVVDRTTMWKGLRKLFRLPQFWASALSYGMLTGFFQSWGAMLGPNMQAVLLTDDAEEQAGWIGFWGAIAGIPGGVILSVMADRLHGRKKALLLFGCAMSAVGFLGFAILCSPDLTGLKPCSQMPLLLLTSITGSLFANAVVPLYYELAVEATFPVSESLTTSVLTLINNFGCLVFLLVQTIPEIGTAWMNWTLVGACVWGCILILPVKEEQRRLEFDDCGAMARLSE</sequence>
<feature type="transmembrane region" description="Helical" evidence="6">
    <location>
        <begin position="47"/>
        <end position="65"/>
    </location>
</feature>
<dbReference type="Gene3D" id="1.20.1250.20">
    <property type="entry name" value="MFS general substrate transporter like domains"/>
    <property type="match status" value="2"/>
</dbReference>
<dbReference type="EMBL" id="JBGBPQ010000005">
    <property type="protein sequence ID" value="KAL1523599.1"/>
    <property type="molecule type" value="Genomic_DNA"/>
</dbReference>
<evidence type="ECO:0000256" key="6">
    <source>
        <dbReference type="SAM" id="Phobius"/>
    </source>
</evidence>
<feature type="transmembrane region" description="Helical" evidence="6">
    <location>
        <begin position="405"/>
        <end position="427"/>
    </location>
</feature>
<accession>A0AB34JSM4</accession>
<feature type="compositionally biased region" description="Pro residues" evidence="5">
    <location>
        <begin position="19"/>
        <end position="37"/>
    </location>
</feature>
<evidence type="ECO:0000313" key="8">
    <source>
        <dbReference type="Proteomes" id="UP001515480"/>
    </source>
</evidence>
<feature type="region of interest" description="Disordered" evidence="5">
    <location>
        <begin position="9"/>
        <end position="40"/>
    </location>
</feature>
<feature type="transmembrane region" description="Helical" evidence="6">
    <location>
        <begin position="371"/>
        <end position="393"/>
    </location>
</feature>
<reference evidence="7 8" key="1">
    <citation type="journal article" date="2024" name="Science">
        <title>Giant polyketide synthase enzymes in the biosynthesis of giant marine polyether toxins.</title>
        <authorList>
            <person name="Fallon T.R."/>
            <person name="Shende V.V."/>
            <person name="Wierzbicki I.H."/>
            <person name="Pendleton A.L."/>
            <person name="Watervoot N.F."/>
            <person name="Auber R.P."/>
            <person name="Gonzalez D.J."/>
            <person name="Wisecaver J.H."/>
            <person name="Moore B.S."/>
        </authorList>
    </citation>
    <scope>NUCLEOTIDE SEQUENCE [LARGE SCALE GENOMIC DNA]</scope>
    <source>
        <strain evidence="7 8">12B1</strain>
    </source>
</reference>